<dbReference type="PROSITE" id="PS00233">
    <property type="entry name" value="CHIT_BIND_RR_1"/>
    <property type="match status" value="1"/>
</dbReference>
<dbReference type="GO" id="GO:0062129">
    <property type="term" value="C:chitin-based extracellular matrix"/>
    <property type="evidence" value="ECO:0007669"/>
    <property type="project" value="TreeGrafter"/>
</dbReference>
<dbReference type="GO" id="GO:0008010">
    <property type="term" value="F:structural constituent of chitin-based larval cuticle"/>
    <property type="evidence" value="ECO:0007669"/>
    <property type="project" value="TreeGrafter"/>
</dbReference>
<dbReference type="InterPro" id="IPR031311">
    <property type="entry name" value="CHIT_BIND_RR_consensus"/>
</dbReference>
<evidence type="ECO:0000256" key="3">
    <source>
        <dbReference type="SAM" id="SignalP"/>
    </source>
</evidence>
<dbReference type="PANTHER" id="PTHR10380:SF229">
    <property type="entry name" value="CUTICULAR PROTEIN 49AF, ISOFORM A"/>
    <property type="match status" value="1"/>
</dbReference>
<sequence>IQLHVSVKSQSNHKLTFIMMKLVIVLSCLIAVVLSAPQGGQPKDIVPIIKSNSAVNADGSYSYNFETGDGTKAEQSGQLKNLGPNDDGEVVTGSFSFVAPDGQTYSVTYIADENGFQPQGDHLLPIPEAIARSIEYNKAHPEEDKSQK</sequence>
<feature type="non-terminal residue" evidence="4">
    <location>
        <position position="1"/>
    </location>
</feature>
<feature type="chain" id="PRO_5041917904" evidence="3">
    <location>
        <begin position="36"/>
        <end position="148"/>
    </location>
</feature>
<evidence type="ECO:0000256" key="1">
    <source>
        <dbReference type="ARBA" id="ARBA00022460"/>
    </source>
</evidence>
<dbReference type="PANTHER" id="PTHR10380">
    <property type="entry name" value="CUTICLE PROTEIN"/>
    <property type="match status" value="1"/>
</dbReference>
<accession>A0AAD7Z4Y3</accession>
<dbReference type="InterPro" id="IPR000618">
    <property type="entry name" value="Insect_cuticle"/>
</dbReference>
<dbReference type="PROSITE" id="PS51155">
    <property type="entry name" value="CHIT_BIND_RR_2"/>
    <property type="match status" value="1"/>
</dbReference>
<dbReference type="Pfam" id="PF00379">
    <property type="entry name" value="Chitin_bind_4"/>
    <property type="match status" value="1"/>
</dbReference>
<dbReference type="AlphaFoldDB" id="A0AAD7Z4Y3"/>
<evidence type="ECO:0000313" key="4">
    <source>
        <dbReference type="EMBL" id="KAJ9574174.1"/>
    </source>
</evidence>
<evidence type="ECO:0000256" key="2">
    <source>
        <dbReference type="PROSITE-ProRule" id="PRU00497"/>
    </source>
</evidence>
<dbReference type="PRINTS" id="PR00947">
    <property type="entry name" value="CUTICLE"/>
</dbReference>
<name>A0AAD7Z4Y3_DIPPU</name>
<keyword evidence="3" id="KW-0732">Signal</keyword>
<keyword evidence="1 2" id="KW-0193">Cuticle</keyword>
<protein>
    <submittedName>
        <fullName evidence="4">Uncharacterized protein</fullName>
    </submittedName>
</protein>
<reference evidence="4" key="2">
    <citation type="submission" date="2023-05" db="EMBL/GenBank/DDBJ databases">
        <authorList>
            <person name="Fouks B."/>
        </authorList>
    </citation>
    <scope>NUCLEOTIDE SEQUENCE</scope>
    <source>
        <strain evidence="4">Stay&amp;Tobe</strain>
        <tissue evidence="4">Testes</tissue>
    </source>
</reference>
<dbReference type="Proteomes" id="UP001233999">
    <property type="component" value="Unassembled WGS sequence"/>
</dbReference>
<gene>
    <name evidence="4" type="ORF">L9F63_008430</name>
</gene>
<keyword evidence="5" id="KW-1185">Reference proteome</keyword>
<organism evidence="4 5">
    <name type="scientific">Diploptera punctata</name>
    <name type="common">Pacific beetle cockroach</name>
    <dbReference type="NCBI Taxonomy" id="6984"/>
    <lineage>
        <taxon>Eukaryota</taxon>
        <taxon>Metazoa</taxon>
        <taxon>Ecdysozoa</taxon>
        <taxon>Arthropoda</taxon>
        <taxon>Hexapoda</taxon>
        <taxon>Insecta</taxon>
        <taxon>Pterygota</taxon>
        <taxon>Neoptera</taxon>
        <taxon>Polyneoptera</taxon>
        <taxon>Dictyoptera</taxon>
        <taxon>Blattodea</taxon>
        <taxon>Blaberoidea</taxon>
        <taxon>Blaberidae</taxon>
        <taxon>Diplopterinae</taxon>
        <taxon>Diploptera</taxon>
    </lineage>
</organism>
<evidence type="ECO:0000313" key="5">
    <source>
        <dbReference type="Proteomes" id="UP001233999"/>
    </source>
</evidence>
<reference evidence="4" key="1">
    <citation type="journal article" date="2023" name="IScience">
        <title>Live-bearing cockroach genome reveals convergent evolutionary mechanisms linked to viviparity in insects and beyond.</title>
        <authorList>
            <person name="Fouks B."/>
            <person name="Harrison M.C."/>
            <person name="Mikhailova A.A."/>
            <person name="Marchal E."/>
            <person name="English S."/>
            <person name="Carruthers M."/>
            <person name="Jennings E.C."/>
            <person name="Chiamaka E.L."/>
            <person name="Frigard R.A."/>
            <person name="Pippel M."/>
            <person name="Attardo G.M."/>
            <person name="Benoit J.B."/>
            <person name="Bornberg-Bauer E."/>
            <person name="Tobe S.S."/>
        </authorList>
    </citation>
    <scope>NUCLEOTIDE SEQUENCE</scope>
    <source>
        <strain evidence="4">Stay&amp;Tobe</strain>
    </source>
</reference>
<dbReference type="InterPro" id="IPR050468">
    <property type="entry name" value="Cuticle_Struct_Prot"/>
</dbReference>
<comment type="caution">
    <text evidence="4">The sequence shown here is derived from an EMBL/GenBank/DDBJ whole genome shotgun (WGS) entry which is preliminary data.</text>
</comment>
<proteinExistence type="predicted"/>
<feature type="signal peptide" evidence="3">
    <location>
        <begin position="1"/>
        <end position="35"/>
    </location>
</feature>
<dbReference type="EMBL" id="JASPKZ010010652">
    <property type="protein sequence ID" value="KAJ9574174.1"/>
    <property type="molecule type" value="Genomic_DNA"/>
</dbReference>